<comment type="caution">
    <text evidence="1">The sequence shown here is derived from an EMBL/GenBank/DDBJ whole genome shotgun (WGS) entry which is preliminary data.</text>
</comment>
<keyword evidence="2" id="KW-1185">Reference proteome</keyword>
<sequence>MVDRSLQQRETTRKMLQSKKQFNVRDLVCLRLQPYRQHSIKKKWNQKLSSKYFGPFPIEARVHPTFHVSLLKKHARTTPTQDSLPIVDSNGAWAKEPARILDQRVYNGLILFRRILPRNLLSNCEANILSLILEDKDLDRERVVVTS</sequence>
<dbReference type="OrthoDB" id="5554229at2759"/>
<dbReference type="Proteomes" id="UP000325315">
    <property type="component" value="Unassembled WGS sequence"/>
</dbReference>
<dbReference type="EMBL" id="SMMG02000007">
    <property type="protein sequence ID" value="KAA3467034.1"/>
    <property type="molecule type" value="Genomic_DNA"/>
</dbReference>
<proteinExistence type="predicted"/>
<gene>
    <name evidence="1" type="ORF">EPI10_002082</name>
</gene>
<organism evidence="1 2">
    <name type="scientific">Gossypium australe</name>
    <dbReference type="NCBI Taxonomy" id="47621"/>
    <lineage>
        <taxon>Eukaryota</taxon>
        <taxon>Viridiplantae</taxon>
        <taxon>Streptophyta</taxon>
        <taxon>Embryophyta</taxon>
        <taxon>Tracheophyta</taxon>
        <taxon>Spermatophyta</taxon>
        <taxon>Magnoliopsida</taxon>
        <taxon>eudicotyledons</taxon>
        <taxon>Gunneridae</taxon>
        <taxon>Pentapetalae</taxon>
        <taxon>rosids</taxon>
        <taxon>malvids</taxon>
        <taxon>Malvales</taxon>
        <taxon>Malvaceae</taxon>
        <taxon>Malvoideae</taxon>
        <taxon>Gossypium</taxon>
    </lineage>
</organism>
<evidence type="ECO:0000313" key="1">
    <source>
        <dbReference type="EMBL" id="KAA3467034.1"/>
    </source>
</evidence>
<reference evidence="2" key="1">
    <citation type="journal article" date="2019" name="Plant Biotechnol. J.">
        <title>Genome sequencing of the Australian wild diploid species Gossypium australe highlights disease resistance and delayed gland morphogenesis.</title>
        <authorList>
            <person name="Cai Y."/>
            <person name="Cai X."/>
            <person name="Wang Q."/>
            <person name="Wang P."/>
            <person name="Zhang Y."/>
            <person name="Cai C."/>
            <person name="Xu Y."/>
            <person name="Wang K."/>
            <person name="Zhou Z."/>
            <person name="Wang C."/>
            <person name="Geng S."/>
            <person name="Li B."/>
            <person name="Dong Q."/>
            <person name="Hou Y."/>
            <person name="Wang H."/>
            <person name="Ai P."/>
            <person name="Liu Z."/>
            <person name="Yi F."/>
            <person name="Sun M."/>
            <person name="An G."/>
            <person name="Cheng J."/>
            <person name="Zhang Y."/>
            <person name="Shi Q."/>
            <person name="Xie Y."/>
            <person name="Shi X."/>
            <person name="Chang Y."/>
            <person name="Huang F."/>
            <person name="Chen Y."/>
            <person name="Hong S."/>
            <person name="Mi L."/>
            <person name="Sun Q."/>
            <person name="Zhang L."/>
            <person name="Zhou B."/>
            <person name="Peng R."/>
            <person name="Zhang X."/>
            <person name="Liu F."/>
        </authorList>
    </citation>
    <scope>NUCLEOTIDE SEQUENCE [LARGE SCALE GENOMIC DNA]</scope>
    <source>
        <strain evidence="2">cv. PA1801</strain>
    </source>
</reference>
<evidence type="ECO:0000313" key="2">
    <source>
        <dbReference type="Proteomes" id="UP000325315"/>
    </source>
</evidence>
<protein>
    <submittedName>
        <fullName evidence="1">Polyprotein</fullName>
    </submittedName>
</protein>
<name>A0A5B6VDA8_9ROSI</name>
<accession>A0A5B6VDA8</accession>
<dbReference type="AlphaFoldDB" id="A0A5B6VDA8"/>